<comment type="subunit">
    <text evidence="3">Component of the RIX1 complex.</text>
</comment>
<accession>A0A1Q8S795</accession>
<dbReference type="GO" id="GO:0006364">
    <property type="term" value="P:rRNA processing"/>
    <property type="evidence" value="ECO:0007669"/>
    <property type="project" value="UniProtKB-UniRule"/>
</dbReference>
<dbReference type="GO" id="GO:0005634">
    <property type="term" value="C:nucleus"/>
    <property type="evidence" value="ECO:0007669"/>
    <property type="project" value="UniProtKB-SubCell"/>
</dbReference>
<keyword evidence="3" id="KW-0698">rRNA processing</keyword>
<dbReference type="OrthoDB" id="361362at2759"/>
<keyword evidence="3" id="KW-0690">Ribosome biogenesis</keyword>
<comment type="similarity">
    <text evidence="3">Belongs to the IPI1/TEX10 family.</text>
</comment>
<protein>
    <recommendedName>
        <fullName evidence="3">Pre-rRNA-processing protein</fullName>
    </recommendedName>
</protein>
<comment type="caution">
    <text evidence="6">The sequence shown here is derived from an EMBL/GenBank/DDBJ whole genome shotgun (WGS) entry which is preliminary data.</text>
</comment>
<evidence type="ECO:0000256" key="2">
    <source>
        <dbReference type="ARBA" id="ARBA00023242"/>
    </source>
</evidence>
<dbReference type="InterPro" id="IPR024679">
    <property type="entry name" value="Ipi1_N"/>
</dbReference>
<keyword evidence="2 3" id="KW-0539">Nucleus</keyword>
<comment type="function">
    <text evidence="3">Component of the RIX1 complex required for processing of ITS2 sequences from 35S pre-rRNA.</text>
</comment>
<feature type="domain" description="Pre-rRNA-processing protein Ipi1 N-terminal" evidence="5">
    <location>
        <begin position="129"/>
        <end position="226"/>
    </location>
</feature>
<feature type="compositionally biased region" description="Basic residues" evidence="4">
    <location>
        <begin position="1"/>
        <end position="10"/>
    </location>
</feature>
<dbReference type="EMBL" id="MPGH01000010">
    <property type="protein sequence ID" value="OLN97267.1"/>
    <property type="molecule type" value="Genomic_DNA"/>
</dbReference>
<proteinExistence type="inferred from homology"/>
<organism evidence="6 7">
    <name type="scientific">Colletotrichum chlorophyti</name>
    <dbReference type="NCBI Taxonomy" id="708187"/>
    <lineage>
        <taxon>Eukaryota</taxon>
        <taxon>Fungi</taxon>
        <taxon>Dikarya</taxon>
        <taxon>Ascomycota</taxon>
        <taxon>Pezizomycotina</taxon>
        <taxon>Sordariomycetes</taxon>
        <taxon>Hypocreomycetidae</taxon>
        <taxon>Glomerellales</taxon>
        <taxon>Glomerellaceae</taxon>
        <taxon>Colletotrichum</taxon>
    </lineage>
</organism>
<evidence type="ECO:0000313" key="6">
    <source>
        <dbReference type="EMBL" id="OLN97267.1"/>
    </source>
</evidence>
<dbReference type="Pfam" id="PF12333">
    <property type="entry name" value="Ipi1_N"/>
    <property type="match status" value="1"/>
</dbReference>
<evidence type="ECO:0000256" key="4">
    <source>
        <dbReference type="SAM" id="MobiDB-lite"/>
    </source>
</evidence>
<evidence type="ECO:0000313" key="7">
    <source>
        <dbReference type="Proteomes" id="UP000186583"/>
    </source>
</evidence>
<keyword evidence="7" id="KW-1185">Reference proteome</keyword>
<dbReference type="PANTHER" id="PTHR16056:SF2">
    <property type="entry name" value="TESTIS-EXPRESSED PROTEIN 10"/>
    <property type="match status" value="1"/>
</dbReference>
<feature type="compositionally biased region" description="Basic residues" evidence="4">
    <location>
        <begin position="18"/>
        <end position="27"/>
    </location>
</feature>
<gene>
    <name evidence="6" type="ORF">CCHL11_07738</name>
</gene>
<dbReference type="STRING" id="708187.A0A1Q8S795"/>
<feature type="region of interest" description="Disordered" evidence="4">
    <location>
        <begin position="1"/>
        <end position="29"/>
    </location>
</feature>
<evidence type="ECO:0000259" key="5">
    <source>
        <dbReference type="Pfam" id="PF12333"/>
    </source>
</evidence>
<dbReference type="AlphaFoldDB" id="A0A1Q8S795"/>
<sequence>MGSSTRKKKEKAKDFAKPKFKVGKAKAKPSNFTDTSFKAKSITMGQQSLGTEAPDVGTQFKHSLSLASSSRSDKQRKEALAHLTTQVSAENNPVGTATVLSKLLPLISDASGPVRNQLLKLFRALPDAEVKHHAEKCIMYIRAGMTHLSADISNDSLSVLEWLLDVAEEETVGCPGGWVKTLNSFCALMGWTVKTSTGWTSAPKTGLRTKDAQSNARQIAVLARFLRAGLKPEVAAPSNPNAYNDNTYRIPRTPNPFSYLNLFGTRRDEEAEMYTDRESRQRVFHKRFLESFTRGVEQAKKEGGAMGRSAVAMDLALTEGMGEYEPTSAVDPQDLLDLW</sequence>
<reference evidence="6 7" key="1">
    <citation type="submission" date="2016-11" db="EMBL/GenBank/DDBJ databases">
        <title>Draft Genome Assembly of Colletotrichum chlorophyti a pathogen of herbaceous plants.</title>
        <authorList>
            <person name="Gan P."/>
            <person name="Narusaka M."/>
            <person name="Tsushima A."/>
            <person name="Narusaka Y."/>
            <person name="Takano Y."/>
            <person name="Shirasu K."/>
        </authorList>
    </citation>
    <scope>NUCLEOTIDE SEQUENCE [LARGE SCALE GENOMIC DNA]</scope>
    <source>
        <strain evidence="6 7">NTL11</strain>
    </source>
</reference>
<dbReference type="Proteomes" id="UP000186583">
    <property type="component" value="Unassembled WGS sequence"/>
</dbReference>
<dbReference type="PANTHER" id="PTHR16056">
    <property type="entry name" value="REGULATOR OF MICROTUBULE DYNAMICS PROTEIN"/>
    <property type="match status" value="1"/>
</dbReference>
<name>A0A1Q8S795_9PEZI</name>
<evidence type="ECO:0000256" key="1">
    <source>
        <dbReference type="ARBA" id="ARBA00004123"/>
    </source>
</evidence>
<comment type="subcellular location">
    <subcellularLocation>
        <location evidence="1 3">Nucleus</location>
    </subcellularLocation>
</comment>
<dbReference type="GO" id="GO:0120330">
    <property type="term" value="C:rixosome complex"/>
    <property type="evidence" value="ECO:0007669"/>
    <property type="project" value="UniProtKB-UniRule"/>
</dbReference>
<evidence type="ECO:0000256" key="3">
    <source>
        <dbReference type="RuleBase" id="RU368021"/>
    </source>
</evidence>